<feature type="transmembrane region" description="Helical" evidence="1">
    <location>
        <begin position="82"/>
        <end position="102"/>
    </location>
</feature>
<dbReference type="GeneID" id="123106421"/>
<sequence length="180" mass="19498">MDTPQKKAGSTGRKIASPCPDAVRLVSQWTLSTGCFFLVIFALDHAFDHFNFQIPCSPSGIFLRCVEPTDAVALANAAAESAGWIGMLWCGAAQTAAAALALHLPCRYRRVRRALAYIARALAIVGHSLHARATVLLYAADPGSLFAVMGWTLIIVFLAVFDLLCFLILMLGREVRTECD</sequence>
<dbReference type="EnsemblPlants" id="TraesCSU02G245900.1">
    <property type="protein sequence ID" value="TraesCSU02G245900.1"/>
    <property type="gene ID" value="TraesCSU02G245900"/>
</dbReference>
<keyword evidence="1" id="KW-0472">Membrane</keyword>
<dbReference type="KEGG" id="taes:123106421"/>
<evidence type="ECO:0000313" key="2">
    <source>
        <dbReference type="EnsemblPlants" id="TraesCSU02G245900.1"/>
    </source>
</evidence>
<dbReference type="Gramene" id="TraesCS5A02G032900.1">
    <property type="protein sequence ID" value="TraesCS5A02G032900.1"/>
    <property type="gene ID" value="TraesCS5A02G032900"/>
</dbReference>
<dbReference type="Gramene" id="TraesNOR5A03G02595440.1">
    <property type="protein sequence ID" value="TraesNOR5A03G02595440.1"/>
    <property type="gene ID" value="TraesNOR5A03G02595440"/>
</dbReference>
<dbReference type="RefSeq" id="XP_044384528.1">
    <property type="nucleotide sequence ID" value="XM_044528593.1"/>
</dbReference>
<organism evidence="2">
    <name type="scientific">Triticum aestivum</name>
    <name type="common">Wheat</name>
    <dbReference type="NCBI Taxonomy" id="4565"/>
    <lineage>
        <taxon>Eukaryota</taxon>
        <taxon>Viridiplantae</taxon>
        <taxon>Streptophyta</taxon>
        <taxon>Embryophyta</taxon>
        <taxon>Tracheophyta</taxon>
        <taxon>Spermatophyta</taxon>
        <taxon>Magnoliopsida</taxon>
        <taxon>Liliopsida</taxon>
        <taxon>Poales</taxon>
        <taxon>Poaceae</taxon>
        <taxon>BOP clade</taxon>
        <taxon>Pooideae</taxon>
        <taxon>Triticodae</taxon>
        <taxon>Triticeae</taxon>
        <taxon>Triticinae</taxon>
        <taxon>Triticum</taxon>
    </lineage>
</organism>
<keyword evidence="1" id="KW-0812">Transmembrane</keyword>
<keyword evidence="1" id="KW-1133">Transmembrane helix</keyword>
<feature type="transmembrane region" description="Helical" evidence="1">
    <location>
        <begin position="145"/>
        <end position="171"/>
    </location>
</feature>
<feature type="transmembrane region" description="Helical" evidence="1">
    <location>
        <begin position="21"/>
        <end position="43"/>
    </location>
</feature>
<reference evidence="2" key="1">
    <citation type="submission" date="2018-08" db="EMBL/GenBank/DDBJ databases">
        <authorList>
            <person name="Rossello M."/>
        </authorList>
    </citation>
    <scope>NUCLEOTIDE SEQUENCE [LARGE SCALE GENOMIC DNA]</scope>
    <source>
        <strain evidence="2">cv. Chinese Spring</strain>
    </source>
</reference>
<gene>
    <name evidence="2" type="primary">LOC123106421</name>
</gene>
<feature type="transmembrane region" description="Helical" evidence="1">
    <location>
        <begin position="114"/>
        <end position="139"/>
    </location>
</feature>
<reference evidence="2" key="2">
    <citation type="submission" date="2018-10" db="UniProtKB">
        <authorList>
            <consortium name="EnsemblPlants"/>
        </authorList>
    </citation>
    <scope>IDENTIFICATION</scope>
</reference>
<dbReference type="Proteomes" id="UP000019116">
    <property type="component" value="Chromosome Un"/>
</dbReference>
<evidence type="ECO:0008006" key="4">
    <source>
        <dbReference type="Google" id="ProtNLM"/>
    </source>
</evidence>
<dbReference type="Proteomes" id="UP000019116">
    <property type="component" value="Chromosome 5A"/>
</dbReference>
<dbReference type="EnsemblPlants" id="TraesCS5A02G032900.1">
    <property type="protein sequence ID" value="TraesCS5A02G032900.1"/>
    <property type="gene ID" value="TraesCS5A02G032900"/>
</dbReference>
<dbReference type="Gramene" id="TraesCSU02G245900.1">
    <property type="protein sequence ID" value="TraesCSU02G245900.1"/>
    <property type="gene ID" value="TraesCSU02G245900"/>
</dbReference>
<keyword evidence="3" id="KW-1185">Reference proteome</keyword>
<accession>A0A341ZG87</accession>
<dbReference type="Gramene" id="TraesCSU03G0450400.1">
    <property type="protein sequence ID" value="TraesCSU03G0450400.1.CDS"/>
    <property type="gene ID" value="TraesCSU03G0450400"/>
</dbReference>
<evidence type="ECO:0000256" key="1">
    <source>
        <dbReference type="SAM" id="Phobius"/>
    </source>
</evidence>
<dbReference type="AlphaFoldDB" id="A0A341ZG87"/>
<name>A0A341ZG87_WHEAT</name>
<proteinExistence type="predicted"/>
<evidence type="ECO:0000313" key="3">
    <source>
        <dbReference type="Proteomes" id="UP000019116"/>
    </source>
</evidence>
<dbReference type="Gramene" id="TraesCS5A03G0080800.1">
    <property type="protein sequence ID" value="TraesCS5A03G0080800.1.CDS"/>
    <property type="gene ID" value="TraesCS5A03G0080800"/>
</dbReference>
<dbReference type="PROSITE" id="PS51257">
    <property type="entry name" value="PROKAR_LIPOPROTEIN"/>
    <property type="match status" value="1"/>
</dbReference>
<protein>
    <recommendedName>
        <fullName evidence="4">Transmembrane protein</fullName>
    </recommendedName>
</protein>